<dbReference type="NCBIfam" id="TIGR00507">
    <property type="entry name" value="aroE"/>
    <property type="match status" value="1"/>
</dbReference>
<feature type="binding site" evidence="8">
    <location>
        <begin position="126"/>
        <end position="130"/>
    </location>
    <ligand>
        <name>NADP(+)</name>
        <dbReference type="ChEBI" id="CHEBI:58349"/>
    </ligand>
</feature>
<dbReference type="Proteomes" id="UP000780690">
    <property type="component" value="Unassembled WGS sequence"/>
</dbReference>
<dbReference type="PANTHER" id="PTHR21089:SF1">
    <property type="entry name" value="BIFUNCTIONAL 3-DEHYDROQUINATE DEHYDRATASE_SHIKIMATE DEHYDROGENASE, CHLOROPLASTIC"/>
    <property type="match status" value="1"/>
</dbReference>
<dbReference type="InterPro" id="IPR041121">
    <property type="entry name" value="SDH_C"/>
</dbReference>
<dbReference type="Pfam" id="PF01488">
    <property type="entry name" value="Shikimate_DH"/>
    <property type="match status" value="1"/>
</dbReference>
<keyword evidence="6 8" id="KW-0057">Aromatic amino acid biosynthesis</keyword>
<comment type="subunit">
    <text evidence="8">Homodimer.</text>
</comment>
<comment type="similarity">
    <text evidence="8">Belongs to the shikimate dehydrogenase family.</text>
</comment>
<comment type="caution">
    <text evidence="12">The sequence shown here is derived from an EMBL/GenBank/DDBJ whole genome shotgun (WGS) entry which is preliminary data.</text>
</comment>
<evidence type="ECO:0000256" key="8">
    <source>
        <dbReference type="HAMAP-Rule" id="MF_00222"/>
    </source>
</evidence>
<feature type="binding site" evidence="8">
    <location>
        <begin position="14"/>
        <end position="16"/>
    </location>
    <ligand>
        <name>shikimate</name>
        <dbReference type="ChEBI" id="CHEBI:36208"/>
    </ligand>
</feature>
<feature type="domain" description="SDH C-terminal" evidence="11">
    <location>
        <begin position="237"/>
        <end position="266"/>
    </location>
</feature>
<comment type="pathway">
    <text evidence="1 8">Metabolic intermediate biosynthesis; chorismate biosynthesis; chorismate from D-erythrose 4-phosphate and phosphoenolpyruvate: step 4/7.</text>
</comment>
<comment type="function">
    <text evidence="8">Involved in the biosynthesis of the chorismate, which leads to the biosynthesis of aromatic amino acids. Catalyzes the reversible NADPH linked reduction of 3-dehydroshikimate (DHSA) to yield shikimate (SA).</text>
</comment>
<protein>
    <recommendedName>
        <fullName evidence="2 8">Shikimate dehydrogenase (NADP(+))</fullName>
        <shortName evidence="8">SDH</shortName>
        <ecNumber evidence="2 8">1.1.1.25</ecNumber>
    </recommendedName>
</protein>
<dbReference type="EMBL" id="VWXD01000014">
    <property type="protein sequence ID" value="NIF03217.1"/>
    <property type="molecule type" value="Genomic_DNA"/>
</dbReference>
<dbReference type="InterPro" id="IPR022893">
    <property type="entry name" value="Shikimate_DH_fam"/>
</dbReference>
<dbReference type="SUPFAM" id="SSF51735">
    <property type="entry name" value="NAD(P)-binding Rossmann-fold domains"/>
    <property type="match status" value="1"/>
</dbReference>
<keyword evidence="13" id="KW-1185">Reference proteome</keyword>
<gene>
    <name evidence="8 12" type="primary">aroE</name>
    <name evidence="12" type="ORF">F3J38_24750</name>
</gene>
<evidence type="ECO:0000259" key="9">
    <source>
        <dbReference type="Pfam" id="PF01488"/>
    </source>
</evidence>
<sequence length="272" mass="29172">MENFAVFGHPIAHSKSPFIHALFAEQTGIDHTYGRICAPLEGFPQSLSEFFAAGGKGANVTLPFKQQAWEFADELSERAALSGAVNTLKKRADGSVVGDNTDGIGLLSDLERLKMIRPGDRILLVGAGGAARGVILPLLSLGCSIVVVNRTVERAEQLAEIFQHSGGIQAASFADLSGQAFDLIINATSSGVDGKVPPLPETLITPQTRCYDMFYQQGLTPFLLWCQQYGAHQLADGLGMLVGQAAHAFQLWHGVMPEITPVIAKLKQSMQQ</sequence>
<name>A0ABX0R7V1_9GAMM</name>
<feature type="binding site" evidence="8">
    <location>
        <position position="86"/>
    </location>
    <ligand>
        <name>shikimate</name>
        <dbReference type="ChEBI" id="CHEBI:36208"/>
    </ligand>
</feature>
<dbReference type="InterPro" id="IPR011342">
    <property type="entry name" value="Shikimate_DH"/>
</dbReference>
<dbReference type="HAMAP" id="MF_00222">
    <property type="entry name" value="Shikimate_DH_AroE"/>
    <property type="match status" value="1"/>
</dbReference>
<feature type="binding site" evidence="8">
    <location>
        <position position="215"/>
    </location>
    <ligand>
        <name>shikimate</name>
        <dbReference type="ChEBI" id="CHEBI:36208"/>
    </ligand>
</feature>
<dbReference type="InterPro" id="IPR036291">
    <property type="entry name" value="NAD(P)-bd_dom_sf"/>
</dbReference>
<dbReference type="InterPro" id="IPR013708">
    <property type="entry name" value="Shikimate_DH-bd_N"/>
</dbReference>
<dbReference type="Pfam" id="PF08501">
    <property type="entry name" value="Shikimate_dh_N"/>
    <property type="match status" value="1"/>
</dbReference>
<proteinExistence type="inferred from homology"/>
<feature type="binding site" evidence="8">
    <location>
        <position position="61"/>
    </location>
    <ligand>
        <name>shikimate</name>
        <dbReference type="ChEBI" id="CHEBI:36208"/>
    </ligand>
</feature>
<dbReference type="GO" id="GO:0004764">
    <property type="term" value="F:shikimate 3-dehydrogenase (NADP+) activity"/>
    <property type="evidence" value="ECO:0007669"/>
    <property type="project" value="UniProtKB-EC"/>
</dbReference>
<evidence type="ECO:0000259" key="11">
    <source>
        <dbReference type="Pfam" id="PF18317"/>
    </source>
</evidence>
<dbReference type="NCBIfam" id="NF001310">
    <property type="entry name" value="PRK00258.1-2"/>
    <property type="match status" value="1"/>
</dbReference>
<evidence type="ECO:0000256" key="2">
    <source>
        <dbReference type="ARBA" id="ARBA00012962"/>
    </source>
</evidence>
<evidence type="ECO:0000256" key="3">
    <source>
        <dbReference type="ARBA" id="ARBA00022605"/>
    </source>
</evidence>
<comment type="catalytic activity">
    <reaction evidence="7 8">
        <text>shikimate + NADP(+) = 3-dehydroshikimate + NADPH + H(+)</text>
        <dbReference type="Rhea" id="RHEA:17737"/>
        <dbReference type="ChEBI" id="CHEBI:15378"/>
        <dbReference type="ChEBI" id="CHEBI:16630"/>
        <dbReference type="ChEBI" id="CHEBI:36208"/>
        <dbReference type="ChEBI" id="CHEBI:57783"/>
        <dbReference type="ChEBI" id="CHEBI:58349"/>
        <dbReference type="EC" id="1.1.1.25"/>
    </reaction>
</comment>
<dbReference type="RefSeq" id="WP_167143250.1">
    <property type="nucleotide sequence ID" value="NZ_VWXD01000014.1"/>
</dbReference>
<feature type="binding site" evidence="8">
    <location>
        <position position="77"/>
    </location>
    <ligand>
        <name>NADP(+)</name>
        <dbReference type="ChEBI" id="CHEBI:58349"/>
    </ligand>
</feature>
<dbReference type="SUPFAM" id="SSF53223">
    <property type="entry name" value="Aminoacid dehydrogenase-like, N-terminal domain"/>
    <property type="match status" value="1"/>
</dbReference>
<feature type="binding site" evidence="8">
    <location>
        <position position="244"/>
    </location>
    <ligand>
        <name>shikimate</name>
        <dbReference type="ChEBI" id="CHEBI:36208"/>
    </ligand>
</feature>
<evidence type="ECO:0000256" key="6">
    <source>
        <dbReference type="ARBA" id="ARBA00023141"/>
    </source>
</evidence>
<feature type="active site" description="Proton acceptor" evidence="8">
    <location>
        <position position="65"/>
    </location>
</feature>
<keyword evidence="3 8" id="KW-0028">Amino-acid biosynthesis</keyword>
<organism evidence="12 13">
    <name type="scientific">Candidatus Pantoea formicae</name>
    <dbReference type="NCBI Taxonomy" id="2608355"/>
    <lineage>
        <taxon>Bacteria</taxon>
        <taxon>Pseudomonadati</taxon>
        <taxon>Pseudomonadota</taxon>
        <taxon>Gammaproteobacteria</taxon>
        <taxon>Enterobacterales</taxon>
        <taxon>Erwiniaceae</taxon>
        <taxon>Pantoea</taxon>
    </lineage>
</organism>
<evidence type="ECO:0000256" key="7">
    <source>
        <dbReference type="ARBA" id="ARBA00049442"/>
    </source>
</evidence>
<feature type="binding site" evidence="8">
    <location>
        <begin position="149"/>
        <end position="154"/>
    </location>
    <ligand>
        <name>NADP(+)</name>
        <dbReference type="ChEBI" id="CHEBI:58349"/>
    </ligand>
</feature>
<evidence type="ECO:0000256" key="1">
    <source>
        <dbReference type="ARBA" id="ARBA00004871"/>
    </source>
</evidence>
<dbReference type="InterPro" id="IPR006151">
    <property type="entry name" value="Shikm_DH/Glu-tRNA_Rdtase"/>
</dbReference>
<keyword evidence="4 8" id="KW-0521">NADP</keyword>
<evidence type="ECO:0000259" key="10">
    <source>
        <dbReference type="Pfam" id="PF08501"/>
    </source>
</evidence>
<evidence type="ECO:0000313" key="13">
    <source>
        <dbReference type="Proteomes" id="UP000780690"/>
    </source>
</evidence>
<dbReference type="CDD" id="cd01065">
    <property type="entry name" value="NAD_bind_Shikimate_DH"/>
    <property type="match status" value="1"/>
</dbReference>
<reference evidence="12 13" key="1">
    <citation type="journal article" date="2019" name="bioRxiv">
        <title>Bacteria contribute to plant secondary compound degradation in a generalist herbivore system.</title>
        <authorList>
            <person name="Francoeur C.B."/>
            <person name="Khadempour L."/>
            <person name="Moreira-Soto R.D."/>
            <person name="Gotting K."/>
            <person name="Book A.J."/>
            <person name="Pinto-Tomas A.A."/>
            <person name="Keefover-Ring K."/>
            <person name="Currie C.R."/>
        </authorList>
    </citation>
    <scope>NUCLEOTIDE SEQUENCE [LARGE SCALE GENOMIC DNA]</scope>
    <source>
        <strain evidence="12 13">Acro-805</strain>
    </source>
</reference>
<evidence type="ECO:0000256" key="4">
    <source>
        <dbReference type="ARBA" id="ARBA00022857"/>
    </source>
</evidence>
<feature type="domain" description="Quinate/shikimate 5-dehydrogenase/glutamyl-tRNA reductase" evidence="9">
    <location>
        <begin position="120"/>
        <end position="190"/>
    </location>
</feature>
<feature type="binding site" evidence="8">
    <location>
        <position position="213"/>
    </location>
    <ligand>
        <name>NADP(+)</name>
        <dbReference type="ChEBI" id="CHEBI:58349"/>
    </ligand>
</feature>
<keyword evidence="5 8" id="KW-0560">Oxidoreductase</keyword>
<dbReference type="Gene3D" id="3.40.50.10860">
    <property type="entry name" value="Leucine Dehydrogenase, chain A, domain 1"/>
    <property type="match status" value="1"/>
</dbReference>
<dbReference type="InterPro" id="IPR046346">
    <property type="entry name" value="Aminoacid_DH-like_N_sf"/>
</dbReference>
<dbReference type="PANTHER" id="PTHR21089">
    <property type="entry name" value="SHIKIMATE DEHYDROGENASE"/>
    <property type="match status" value="1"/>
</dbReference>
<feature type="binding site" evidence="8">
    <location>
        <position position="237"/>
    </location>
    <ligand>
        <name>NADP(+)</name>
        <dbReference type="ChEBI" id="CHEBI:58349"/>
    </ligand>
</feature>
<dbReference type="Pfam" id="PF18317">
    <property type="entry name" value="SDH_C"/>
    <property type="match status" value="1"/>
</dbReference>
<feature type="binding site" evidence="8">
    <location>
        <position position="102"/>
    </location>
    <ligand>
        <name>shikimate</name>
        <dbReference type="ChEBI" id="CHEBI:36208"/>
    </ligand>
</feature>
<evidence type="ECO:0000256" key="5">
    <source>
        <dbReference type="ARBA" id="ARBA00023002"/>
    </source>
</evidence>
<dbReference type="EC" id="1.1.1.25" evidence="2 8"/>
<feature type="domain" description="Shikimate dehydrogenase substrate binding N-terminal" evidence="10">
    <location>
        <begin position="6"/>
        <end position="88"/>
    </location>
</feature>
<dbReference type="Gene3D" id="3.40.50.720">
    <property type="entry name" value="NAD(P)-binding Rossmann-like Domain"/>
    <property type="match status" value="1"/>
</dbReference>
<evidence type="ECO:0000313" key="12">
    <source>
        <dbReference type="EMBL" id="NIF03217.1"/>
    </source>
</evidence>
<accession>A0ABX0R7V1</accession>